<dbReference type="SUPFAM" id="SSF53448">
    <property type="entry name" value="Nucleotide-diphospho-sugar transferases"/>
    <property type="match status" value="1"/>
</dbReference>
<dbReference type="PANTHER" id="PTHR43685">
    <property type="entry name" value="GLYCOSYLTRANSFERASE"/>
    <property type="match status" value="1"/>
</dbReference>
<dbReference type="AlphaFoldDB" id="X1TZZ8"/>
<organism evidence="2">
    <name type="scientific">marine sediment metagenome</name>
    <dbReference type="NCBI Taxonomy" id="412755"/>
    <lineage>
        <taxon>unclassified sequences</taxon>
        <taxon>metagenomes</taxon>
        <taxon>ecological metagenomes</taxon>
    </lineage>
</organism>
<sequence>AYLNEIGKIYKEQNKQHAAFMCFVESLRLKPEQPDILTFAEYLKEYAEPESPQKLKDNGCAVSVIMPTYNRTVRIKESIQSVLNQTFQDFELIIINDGGADEVRKVIDSFNSNKIKYYRLDKNCGLSTALNEGILKANGKYIAYLDDDDIYYPEHLEVLVNFLERNPSYDFVYSNSWWCYGEIKNNRFVENYRKLYEKRKQKFDKTLLFEWNYISTLNVLHKKNCFGKTGLFNKELSNLMDWDLWKRYARYFKFYQLDEITGEYRWTQNNMSVADKLGNHFFYHITKAYHQCNC</sequence>
<evidence type="ECO:0000313" key="2">
    <source>
        <dbReference type="EMBL" id="GAI85614.1"/>
    </source>
</evidence>
<accession>X1TZZ8</accession>
<reference evidence="2" key="1">
    <citation type="journal article" date="2014" name="Front. Microbiol.">
        <title>High frequency of phylogenetically diverse reductive dehalogenase-homologous genes in deep subseafloor sedimentary metagenomes.</title>
        <authorList>
            <person name="Kawai M."/>
            <person name="Futagami T."/>
            <person name="Toyoda A."/>
            <person name="Takaki Y."/>
            <person name="Nishi S."/>
            <person name="Hori S."/>
            <person name="Arai W."/>
            <person name="Tsubouchi T."/>
            <person name="Morono Y."/>
            <person name="Uchiyama I."/>
            <person name="Ito T."/>
            <person name="Fujiyama A."/>
            <person name="Inagaki F."/>
            <person name="Takami H."/>
        </authorList>
    </citation>
    <scope>NUCLEOTIDE SEQUENCE</scope>
    <source>
        <strain evidence="2">Expedition CK06-06</strain>
    </source>
</reference>
<feature type="non-terminal residue" evidence="2">
    <location>
        <position position="294"/>
    </location>
</feature>
<dbReference type="Gene3D" id="3.90.550.10">
    <property type="entry name" value="Spore Coat Polysaccharide Biosynthesis Protein SpsA, Chain A"/>
    <property type="match status" value="1"/>
</dbReference>
<feature type="domain" description="Glycosyltransferase 2-like" evidence="1">
    <location>
        <begin position="63"/>
        <end position="210"/>
    </location>
</feature>
<evidence type="ECO:0000259" key="1">
    <source>
        <dbReference type="Pfam" id="PF00535"/>
    </source>
</evidence>
<comment type="caution">
    <text evidence="2">The sequence shown here is derived from an EMBL/GenBank/DDBJ whole genome shotgun (WGS) entry which is preliminary data.</text>
</comment>
<protein>
    <recommendedName>
        <fullName evidence="1">Glycosyltransferase 2-like domain-containing protein</fullName>
    </recommendedName>
</protein>
<gene>
    <name evidence="2" type="ORF">S12H4_19727</name>
</gene>
<dbReference type="InterPro" id="IPR050834">
    <property type="entry name" value="Glycosyltransf_2"/>
</dbReference>
<dbReference type="InterPro" id="IPR029044">
    <property type="entry name" value="Nucleotide-diphossugar_trans"/>
</dbReference>
<proteinExistence type="predicted"/>
<dbReference type="EMBL" id="BARW01009902">
    <property type="protein sequence ID" value="GAI85614.1"/>
    <property type="molecule type" value="Genomic_DNA"/>
</dbReference>
<feature type="non-terminal residue" evidence="2">
    <location>
        <position position="1"/>
    </location>
</feature>
<dbReference type="PANTHER" id="PTHR43685:SF11">
    <property type="entry name" value="GLYCOSYLTRANSFERASE TAGX-RELATED"/>
    <property type="match status" value="1"/>
</dbReference>
<dbReference type="InterPro" id="IPR001173">
    <property type="entry name" value="Glyco_trans_2-like"/>
</dbReference>
<dbReference type="Pfam" id="PF00535">
    <property type="entry name" value="Glycos_transf_2"/>
    <property type="match status" value="1"/>
</dbReference>
<name>X1TZZ8_9ZZZZ</name>